<keyword evidence="1" id="KW-0472">Membrane</keyword>
<feature type="transmembrane region" description="Helical" evidence="1">
    <location>
        <begin position="38"/>
        <end position="61"/>
    </location>
</feature>
<evidence type="ECO:0000313" key="2">
    <source>
        <dbReference type="EMBL" id="QDT54877.1"/>
    </source>
</evidence>
<sequence>MPQHPSAVAYALGLGVWSLVVVVLGVRTIRQVELSKSGILAPVLVLLVAVQAVTFFAMAYWNVVRQWEGGSPGEFETRR</sequence>
<keyword evidence="1" id="KW-0812">Transmembrane</keyword>
<gene>
    <name evidence="2" type="ORF">Pan44_29160</name>
</gene>
<proteinExistence type="predicted"/>
<accession>A0A517SFJ0</accession>
<reference evidence="2 3" key="1">
    <citation type="submission" date="2019-02" db="EMBL/GenBank/DDBJ databases">
        <title>Deep-cultivation of Planctomycetes and their phenomic and genomic characterization uncovers novel biology.</title>
        <authorList>
            <person name="Wiegand S."/>
            <person name="Jogler M."/>
            <person name="Boedeker C."/>
            <person name="Pinto D."/>
            <person name="Vollmers J."/>
            <person name="Rivas-Marin E."/>
            <person name="Kohn T."/>
            <person name="Peeters S.H."/>
            <person name="Heuer A."/>
            <person name="Rast P."/>
            <person name="Oberbeckmann S."/>
            <person name="Bunk B."/>
            <person name="Jeske O."/>
            <person name="Meyerdierks A."/>
            <person name="Storesund J.E."/>
            <person name="Kallscheuer N."/>
            <person name="Luecker S."/>
            <person name="Lage O.M."/>
            <person name="Pohl T."/>
            <person name="Merkel B.J."/>
            <person name="Hornburger P."/>
            <person name="Mueller R.-W."/>
            <person name="Bruemmer F."/>
            <person name="Labrenz M."/>
            <person name="Spormann A.M."/>
            <person name="Op den Camp H."/>
            <person name="Overmann J."/>
            <person name="Amann R."/>
            <person name="Jetten M.S.M."/>
            <person name="Mascher T."/>
            <person name="Medema M.H."/>
            <person name="Devos D.P."/>
            <person name="Kaster A.-K."/>
            <person name="Ovreas L."/>
            <person name="Rohde M."/>
            <person name="Galperin M.Y."/>
            <person name="Jogler C."/>
        </authorList>
    </citation>
    <scope>NUCLEOTIDE SEQUENCE [LARGE SCALE GENOMIC DNA]</scope>
    <source>
        <strain evidence="2 3">Pan44</strain>
    </source>
</reference>
<dbReference type="InParanoid" id="A0A517SFJ0"/>
<protein>
    <submittedName>
        <fullName evidence="2">Uncharacterized protein</fullName>
    </submittedName>
</protein>
<organism evidence="2 3">
    <name type="scientific">Caulifigura coniformis</name>
    <dbReference type="NCBI Taxonomy" id="2527983"/>
    <lineage>
        <taxon>Bacteria</taxon>
        <taxon>Pseudomonadati</taxon>
        <taxon>Planctomycetota</taxon>
        <taxon>Planctomycetia</taxon>
        <taxon>Planctomycetales</taxon>
        <taxon>Planctomycetaceae</taxon>
        <taxon>Caulifigura</taxon>
    </lineage>
</organism>
<dbReference type="EMBL" id="CP036271">
    <property type="protein sequence ID" value="QDT54877.1"/>
    <property type="molecule type" value="Genomic_DNA"/>
</dbReference>
<dbReference type="AlphaFoldDB" id="A0A517SFJ0"/>
<keyword evidence="3" id="KW-1185">Reference proteome</keyword>
<dbReference type="Proteomes" id="UP000315700">
    <property type="component" value="Chromosome"/>
</dbReference>
<feature type="transmembrane region" description="Helical" evidence="1">
    <location>
        <begin position="6"/>
        <end position="26"/>
    </location>
</feature>
<evidence type="ECO:0000256" key="1">
    <source>
        <dbReference type="SAM" id="Phobius"/>
    </source>
</evidence>
<evidence type="ECO:0000313" key="3">
    <source>
        <dbReference type="Proteomes" id="UP000315700"/>
    </source>
</evidence>
<keyword evidence="1" id="KW-1133">Transmembrane helix</keyword>
<name>A0A517SFJ0_9PLAN</name>
<dbReference type="KEGG" id="ccos:Pan44_29160"/>